<proteinExistence type="predicted"/>
<keyword evidence="3" id="KW-1185">Reference proteome</keyword>
<evidence type="ECO:0000313" key="2">
    <source>
        <dbReference type="EMBL" id="MBD3587557.1"/>
    </source>
</evidence>
<protein>
    <submittedName>
        <fullName evidence="2">Uncharacterized protein</fullName>
    </submittedName>
</protein>
<dbReference type="RefSeq" id="WP_191026611.1">
    <property type="nucleotide sequence ID" value="NZ_JABBXD010000015.1"/>
</dbReference>
<comment type="caution">
    <text evidence="2">The sequence shown here is derived from an EMBL/GenBank/DDBJ whole genome shotgun (WGS) entry which is preliminary data.</text>
</comment>
<evidence type="ECO:0000313" key="3">
    <source>
        <dbReference type="Proteomes" id="UP000624419"/>
    </source>
</evidence>
<sequence>MRKIISSIALTVVLASNTATAGFYIDMQGLNKPLNKTSGVADGYKMLTGKYYGVIHEIGNGNPGKTQSFGDNSTIADAMFMIMPEGWYAFVDETVEEIPLVSWDASHDKGQYWTNVLADIGKDYGLRYVIDWDQKLVQIDLEPDFTKPDYDDPIVVADSNEERQMFIYKKKPNLSGYLLKDGEYIPVKVSN</sequence>
<organism evidence="2 3">
    <name type="scientific">Salinimonas profundi</name>
    <dbReference type="NCBI Taxonomy" id="2729140"/>
    <lineage>
        <taxon>Bacteria</taxon>
        <taxon>Pseudomonadati</taxon>
        <taxon>Pseudomonadota</taxon>
        <taxon>Gammaproteobacteria</taxon>
        <taxon>Alteromonadales</taxon>
        <taxon>Alteromonadaceae</taxon>
        <taxon>Alteromonas/Salinimonas group</taxon>
        <taxon>Salinimonas</taxon>
    </lineage>
</organism>
<feature type="signal peptide" evidence="1">
    <location>
        <begin position="1"/>
        <end position="21"/>
    </location>
</feature>
<name>A0ABR8LP87_9ALTE</name>
<dbReference type="Proteomes" id="UP000624419">
    <property type="component" value="Unassembled WGS sequence"/>
</dbReference>
<evidence type="ECO:0000256" key="1">
    <source>
        <dbReference type="SAM" id="SignalP"/>
    </source>
</evidence>
<keyword evidence="1" id="KW-0732">Signal</keyword>
<accession>A0ABR8LP87</accession>
<gene>
    <name evidence="2" type="ORF">HHX48_17600</name>
</gene>
<feature type="chain" id="PRO_5045642005" evidence="1">
    <location>
        <begin position="22"/>
        <end position="191"/>
    </location>
</feature>
<reference evidence="2 3" key="1">
    <citation type="submission" date="2020-04" db="EMBL/GenBank/DDBJ databases">
        <title>Salinimonas sp. HHU 13199.</title>
        <authorList>
            <person name="Cui X."/>
            <person name="Zhang D."/>
        </authorList>
    </citation>
    <scope>NUCLEOTIDE SEQUENCE [LARGE SCALE GENOMIC DNA]</scope>
    <source>
        <strain evidence="2 3">HHU 13199</strain>
    </source>
</reference>
<dbReference type="EMBL" id="JABBXD010000015">
    <property type="protein sequence ID" value="MBD3587557.1"/>
    <property type="molecule type" value="Genomic_DNA"/>
</dbReference>